<gene>
    <name evidence="3" type="ORF">QQS35_05110</name>
</gene>
<feature type="transmembrane region" description="Helical" evidence="2">
    <location>
        <begin position="7"/>
        <end position="25"/>
    </location>
</feature>
<name>A0ABT7L1V6_9BACI</name>
<keyword evidence="2" id="KW-0472">Membrane</keyword>
<sequence length="86" mass="10774">MRTWWKWFYISFVMLFTFTILQYQFITWLTQESLDTFYLIGWIISLLIMVGLLIYKWKQDRNIEKIKKENEKLKEAVEYYRSKSNI</sequence>
<dbReference type="RefSeq" id="WP_285930791.1">
    <property type="nucleotide sequence ID" value="NZ_JASTZU010000018.1"/>
</dbReference>
<reference evidence="3 4" key="1">
    <citation type="submission" date="2023-06" db="EMBL/GenBank/DDBJ databases">
        <title>Aquibacillus rhizosphaerae LR5S19.</title>
        <authorList>
            <person name="Sun J.-Q."/>
        </authorList>
    </citation>
    <scope>NUCLEOTIDE SEQUENCE [LARGE SCALE GENOMIC DNA]</scope>
    <source>
        <strain evidence="3 4">LR5S19</strain>
    </source>
</reference>
<keyword evidence="1" id="KW-0175">Coiled coil</keyword>
<keyword evidence="2" id="KW-0812">Transmembrane</keyword>
<keyword evidence="2" id="KW-1133">Transmembrane helix</keyword>
<protein>
    <submittedName>
        <fullName evidence="3">Uncharacterized protein</fullName>
    </submittedName>
</protein>
<proteinExistence type="predicted"/>
<evidence type="ECO:0000256" key="2">
    <source>
        <dbReference type="SAM" id="Phobius"/>
    </source>
</evidence>
<organism evidence="3 4">
    <name type="scientific">Aquibacillus rhizosphaerae</name>
    <dbReference type="NCBI Taxonomy" id="3051431"/>
    <lineage>
        <taxon>Bacteria</taxon>
        <taxon>Bacillati</taxon>
        <taxon>Bacillota</taxon>
        <taxon>Bacilli</taxon>
        <taxon>Bacillales</taxon>
        <taxon>Bacillaceae</taxon>
        <taxon>Aquibacillus</taxon>
    </lineage>
</organism>
<keyword evidence="4" id="KW-1185">Reference proteome</keyword>
<evidence type="ECO:0000313" key="3">
    <source>
        <dbReference type="EMBL" id="MDL4839836.1"/>
    </source>
</evidence>
<accession>A0ABT7L1V6</accession>
<feature type="transmembrane region" description="Helical" evidence="2">
    <location>
        <begin position="37"/>
        <end position="55"/>
    </location>
</feature>
<evidence type="ECO:0000256" key="1">
    <source>
        <dbReference type="SAM" id="Coils"/>
    </source>
</evidence>
<evidence type="ECO:0000313" key="4">
    <source>
        <dbReference type="Proteomes" id="UP001235343"/>
    </source>
</evidence>
<dbReference type="EMBL" id="JASTZU010000018">
    <property type="protein sequence ID" value="MDL4839836.1"/>
    <property type="molecule type" value="Genomic_DNA"/>
</dbReference>
<comment type="caution">
    <text evidence="3">The sequence shown here is derived from an EMBL/GenBank/DDBJ whole genome shotgun (WGS) entry which is preliminary data.</text>
</comment>
<dbReference type="Proteomes" id="UP001235343">
    <property type="component" value="Unassembled WGS sequence"/>
</dbReference>
<feature type="coiled-coil region" evidence="1">
    <location>
        <begin position="56"/>
        <end position="83"/>
    </location>
</feature>